<keyword evidence="6" id="KW-1185">Reference proteome</keyword>
<feature type="domain" description="DEUBAD" evidence="4">
    <location>
        <begin position="90"/>
        <end position="201"/>
    </location>
</feature>
<dbReference type="PROSITE" id="PS51916">
    <property type="entry name" value="DEUBAD"/>
    <property type="match status" value="1"/>
</dbReference>
<sequence length="896" mass="100779">MAADQRKKRLNAASFVGCTSRQLCRVKRKKMGSPQYDLNMRANIFLEWDNKKKSVVSKREQIGIAQRHLIPFMEAGAPGHNLLADVISVPQEIFELENLSEVLSYEVWQNHLSEDEQSLLSQFLPKGAEPDNIVQDLLAGVNFHFGNPFKKWGSSLCFGKLHPDNIIHEEQSLKTSKKAYYSDLQNYHDDMIGNLGTWKEKLATCNDPEDVVQKIWRVRKHADKGMPTSETGFYDTEEHLVATPDSCSWATSEKAYSSDYQNLVMILGKSKKRKGLDKNHDSSNGLKAVERPKKGEKLQKRNIQHGDGAKYMSYIKVSKEQHQRVKSSMRHSSNSIKPRSLNNVLGNIDALHVQPFEVFEEEERKKLCDYWLQLANKNVPEGFVNWRKRQLQRQQLTQSLGQEMRQKLKCQESTQQHQPEDDSEEEIIPAVTAKFHLGGQDEEKEGCLLQEPIDNGEASYEMAVTTEVDEEKKTDYAFDAQTPKDTELSEEDNDDSSHVFIQDQHQQQMDSLNDGSPHFNSMEMESIGNDVIAKTDEVPSIMSEYPGNSNHVDIPVSRQDPHPSTRNVWTAGNMHGSYYCSTSASAEYASAGELSLGHPQFIEEQPVQVIDLEATRRDKDVGKNMLHRQPDDVSFFTPYPNKARNELLQSLFKNQGSLPSHHEQKQSGLDFRPAPNLIMEGGQFSGHFREQVYPSLTLDPRQKRLNDLYLHQNIQESVYSDGGRFSIPKQEHLTVNIHDWAPPLSHMNGELSQNWFPSAHGVGGGWSMGAGGGTHSIGSGSNTDQTLYSVVSECNELRPSATYDPVDRNELCPSATYDPMGSTERFIGPGNGGGMDGGIPSSSNVLLQSANSLNYLSSHDTATGMKTNNVGWMGMPLQNSGLQESMGKPFLRSWNQ</sequence>
<feature type="compositionally biased region" description="Basic and acidic residues" evidence="3">
    <location>
        <begin position="288"/>
        <end position="297"/>
    </location>
</feature>
<keyword evidence="2" id="KW-0539">Nucleus</keyword>
<reference evidence="6" key="1">
    <citation type="submission" date="2024-07" db="EMBL/GenBank/DDBJ databases">
        <title>Two chromosome-level genome assemblies of Korean endemic species Abeliophyllum distichum and Forsythia ovata (Oleaceae).</title>
        <authorList>
            <person name="Jang H."/>
        </authorList>
    </citation>
    <scope>NUCLEOTIDE SEQUENCE [LARGE SCALE GENOMIC DNA]</scope>
</reference>
<evidence type="ECO:0000256" key="3">
    <source>
        <dbReference type="SAM" id="MobiDB-lite"/>
    </source>
</evidence>
<dbReference type="InterPro" id="IPR044867">
    <property type="entry name" value="DEUBAD_dom"/>
</dbReference>
<feature type="region of interest" description="Disordered" evidence="3">
    <location>
        <begin position="273"/>
        <end position="297"/>
    </location>
</feature>
<evidence type="ECO:0000259" key="4">
    <source>
        <dbReference type="PROSITE" id="PS51916"/>
    </source>
</evidence>
<organism evidence="5 6">
    <name type="scientific">Abeliophyllum distichum</name>
    <dbReference type="NCBI Taxonomy" id="126358"/>
    <lineage>
        <taxon>Eukaryota</taxon>
        <taxon>Viridiplantae</taxon>
        <taxon>Streptophyta</taxon>
        <taxon>Embryophyta</taxon>
        <taxon>Tracheophyta</taxon>
        <taxon>Spermatophyta</taxon>
        <taxon>Magnoliopsida</taxon>
        <taxon>eudicotyledons</taxon>
        <taxon>Gunneridae</taxon>
        <taxon>Pentapetalae</taxon>
        <taxon>asterids</taxon>
        <taxon>lamiids</taxon>
        <taxon>Lamiales</taxon>
        <taxon>Oleaceae</taxon>
        <taxon>Forsythieae</taxon>
        <taxon>Abeliophyllum</taxon>
    </lineage>
</organism>
<feature type="region of interest" description="Disordered" evidence="3">
    <location>
        <begin position="474"/>
        <end position="495"/>
    </location>
</feature>
<evidence type="ECO:0000256" key="2">
    <source>
        <dbReference type="ARBA" id="ARBA00023242"/>
    </source>
</evidence>
<dbReference type="AlphaFoldDB" id="A0ABD1SYM1"/>
<accession>A0ABD1SYM1</accession>
<dbReference type="Proteomes" id="UP001604336">
    <property type="component" value="Unassembled WGS sequence"/>
</dbReference>
<dbReference type="PANTHER" id="PTHR13052:SF2">
    <property type="entry name" value="NUCLEAR FACTOR KAPPA-B-BINDING PROTEIN"/>
    <property type="match status" value="1"/>
</dbReference>
<dbReference type="EMBL" id="JBFOLK010000006">
    <property type="protein sequence ID" value="KAL2505534.1"/>
    <property type="molecule type" value="Genomic_DNA"/>
</dbReference>
<comment type="subcellular location">
    <subcellularLocation>
        <location evidence="1">Nucleus</location>
    </subcellularLocation>
</comment>
<gene>
    <name evidence="5" type="ORF">Adt_21155</name>
</gene>
<evidence type="ECO:0000313" key="6">
    <source>
        <dbReference type="Proteomes" id="UP001604336"/>
    </source>
</evidence>
<dbReference type="CDD" id="cd21865">
    <property type="entry name" value="DEUBAD_NFRKB"/>
    <property type="match status" value="1"/>
</dbReference>
<dbReference type="GO" id="GO:0005634">
    <property type="term" value="C:nucleus"/>
    <property type="evidence" value="ECO:0007669"/>
    <property type="project" value="UniProtKB-SubCell"/>
</dbReference>
<evidence type="ECO:0000313" key="5">
    <source>
        <dbReference type="EMBL" id="KAL2505534.1"/>
    </source>
</evidence>
<comment type="caution">
    <text evidence="5">The sequence shown here is derived from an EMBL/GenBank/DDBJ whole genome shotgun (WGS) entry which is preliminary data.</text>
</comment>
<dbReference type="PANTHER" id="PTHR13052">
    <property type="entry name" value="NFRKB-RELATED"/>
    <property type="match status" value="1"/>
</dbReference>
<dbReference type="InterPro" id="IPR024867">
    <property type="entry name" value="NFRKB"/>
</dbReference>
<proteinExistence type="predicted"/>
<evidence type="ECO:0000256" key="1">
    <source>
        <dbReference type="ARBA" id="ARBA00004123"/>
    </source>
</evidence>
<feature type="compositionally biased region" description="Basic and acidic residues" evidence="3">
    <location>
        <begin position="474"/>
        <end position="487"/>
    </location>
</feature>
<protein>
    <recommendedName>
        <fullName evidence="4">DEUBAD domain-containing protein</fullName>
    </recommendedName>
</protein>
<name>A0ABD1SYM1_9LAMI</name>